<evidence type="ECO:0000313" key="2">
    <source>
        <dbReference type="EMBL" id="KAH7113291.1"/>
    </source>
</evidence>
<dbReference type="EMBL" id="JAGMWT010000019">
    <property type="protein sequence ID" value="KAH7113291.1"/>
    <property type="molecule type" value="Genomic_DNA"/>
</dbReference>
<organism evidence="2 3">
    <name type="scientific">Dendryphion nanum</name>
    <dbReference type="NCBI Taxonomy" id="256645"/>
    <lineage>
        <taxon>Eukaryota</taxon>
        <taxon>Fungi</taxon>
        <taxon>Dikarya</taxon>
        <taxon>Ascomycota</taxon>
        <taxon>Pezizomycotina</taxon>
        <taxon>Dothideomycetes</taxon>
        <taxon>Pleosporomycetidae</taxon>
        <taxon>Pleosporales</taxon>
        <taxon>Torulaceae</taxon>
        <taxon>Dendryphion</taxon>
    </lineage>
</organism>
<feature type="compositionally biased region" description="Polar residues" evidence="1">
    <location>
        <begin position="57"/>
        <end position="67"/>
    </location>
</feature>
<dbReference type="Proteomes" id="UP000700596">
    <property type="component" value="Unassembled WGS sequence"/>
</dbReference>
<sequence length="471" mass="53021">MSGGVRPYPEANLSVNALISRSYSSTHGSMWPPRNKTDPDSPTRKPPTISDPPNPLLSVSNEAQKTLDSSKDEDVEDENPVPQKRKVELISRLKAKFNTTRASVNKAIYRVGLVRSKRSSLSSCAEPLIGNTTLEGMRRISAARRSLSSTPTTRPLDLAMGTSQTTTTRPLDPIRTLREPVINPDMKIAASMGHPWYQAHRPREMQVQPAADPQFFYVVPRYLHLTKSWKSEIRHKPLNPNGRIFECFLYYLHLLTDIPEDENGRIINLPMGPLMASKCLDALRYVGLDMRDGIQGVIEGRQLGLSEGQGFLMLGVQILDEYRARIFVDVGPKVDRITMMIRTPETFEEALSDWSLLTEYIGIASMGSLKLALSLAKSESQRWMLKRLIFRAELMDRTRAKIVEHAALEKDREKGAEHMVTNTSVQPTEQGNRYQELDKRTSARSSNDGSEMLSMLEALMSTEPVDPRPFL</sequence>
<reference evidence="2" key="1">
    <citation type="journal article" date="2021" name="Nat. Commun.">
        <title>Genetic determinants of endophytism in the Arabidopsis root mycobiome.</title>
        <authorList>
            <person name="Mesny F."/>
            <person name="Miyauchi S."/>
            <person name="Thiergart T."/>
            <person name="Pickel B."/>
            <person name="Atanasova L."/>
            <person name="Karlsson M."/>
            <person name="Huettel B."/>
            <person name="Barry K.W."/>
            <person name="Haridas S."/>
            <person name="Chen C."/>
            <person name="Bauer D."/>
            <person name="Andreopoulos W."/>
            <person name="Pangilinan J."/>
            <person name="LaButti K."/>
            <person name="Riley R."/>
            <person name="Lipzen A."/>
            <person name="Clum A."/>
            <person name="Drula E."/>
            <person name="Henrissat B."/>
            <person name="Kohler A."/>
            <person name="Grigoriev I.V."/>
            <person name="Martin F.M."/>
            <person name="Hacquard S."/>
        </authorList>
    </citation>
    <scope>NUCLEOTIDE SEQUENCE</scope>
    <source>
        <strain evidence="2">MPI-CAGE-CH-0243</strain>
    </source>
</reference>
<dbReference type="AlphaFoldDB" id="A0A9P9D6I2"/>
<accession>A0A9P9D6I2</accession>
<feature type="region of interest" description="Disordered" evidence="1">
    <location>
        <begin position="144"/>
        <end position="170"/>
    </location>
</feature>
<dbReference type="OrthoDB" id="3797686at2759"/>
<keyword evidence="3" id="KW-1185">Reference proteome</keyword>
<feature type="compositionally biased region" description="Polar residues" evidence="1">
    <location>
        <begin position="420"/>
        <end position="433"/>
    </location>
</feature>
<gene>
    <name evidence="2" type="ORF">B0J11DRAFT_511519</name>
</gene>
<evidence type="ECO:0000256" key="1">
    <source>
        <dbReference type="SAM" id="MobiDB-lite"/>
    </source>
</evidence>
<protein>
    <submittedName>
        <fullName evidence="2">Uncharacterized protein</fullName>
    </submittedName>
</protein>
<evidence type="ECO:0000313" key="3">
    <source>
        <dbReference type="Proteomes" id="UP000700596"/>
    </source>
</evidence>
<comment type="caution">
    <text evidence="2">The sequence shown here is derived from an EMBL/GenBank/DDBJ whole genome shotgun (WGS) entry which is preliminary data.</text>
</comment>
<name>A0A9P9D6I2_9PLEO</name>
<feature type="region of interest" description="Disordered" evidence="1">
    <location>
        <begin position="412"/>
        <end position="449"/>
    </location>
</feature>
<feature type="region of interest" description="Disordered" evidence="1">
    <location>
        <begin position="23"/>
        <end position="83"/>
    </location>
</feature>
<proteinExistence type="predicted"/>